<dbReference type="Proteomes" id="UP000188947">
    <property type="component" value="Unassembled WGS sequence"/>
</dbReference>
<keyword evidence="3" id="KW-0804">Transcription</keyword>
<dbReference type="InterPro" id="IPR020449">
    <property type="entry name" value="Tscrpt_reg_AraC-type_HTH"/>
</dbReference>
<dbReference type="PROSITE" id="PS01124">
    <property type="entry name" value="HTH_ARAC_FAMILY_2"/>
    <property type="match status" value="1"/>
</dbReference>
<dbReference type="eggNOG" id="COG2207">
    <property type="taxonomic scope" value="Bacteria"/>
</dbReference>
<dbReference type="SUPFAM" id="SSF46689">
    <property type="entry name" value="Homeodomain-like"/>
    <property type="match status" value="1"/>
</dbReference>
<evidence type="ECO:0000259" key="4">
    <source>
        <dbReference type="PROSITE" id="PS01124"/>
    </source>
</evidence>
<dbReference type="InterPro" id="IPR003313">
    <property type="entry name" value="AraC-bd"/>
</dbReference>
<gene>
    <name evidence="5" type="ORF">BMF97_06280</name>
</gene>
<keyword evidence="1" id="KW-0805">Transcription regulation</keyword>
<evidence type="ECO:0000313" key="5">
    <source>
        <dbReference type="EMBL" id="OOH96868.1"/>
    </source>
</evidence>
<dbReference type="OrthoDB" id="1096411at2"/>
<evidence type="ECO:0000256" key="2">
    <source>
        <dbReference type="ARBA" id="ARBA00023125"/>
    </source>
</evidence>
<protein>
    <submittedName>
        <fullName evidence="5">AraC family transcriptional regulator</fullName>
    </submittedName>
</protein>
<dbReference type="EMBL" id="MPOG01000007">
    <property type="protein sequence ID" value="OOH96868.1"/>
    <property type="molecule type" value="Genomic_DNA"/>
</dbReference>
<keyword evidence="2" id="KW-0238">DNA-binding</keyword>
<dbReference type="STRING" id="238.BBD35_15830"/>
<dbReference type="Gene3D" id="1.10.10.60">
    <property type="entry name" value="Homeodomain-like"/>
    <property type="match status" value="1"/>
</dbReference>
<dbReference type="SMART" id="SM00342">
    <property type="entry name" value="HTH_ARAC"/>
    <property type="match status" value="1"/>
</dbReference>
<dbReference type="Pfam" id="PF02311">
    <property type="entry name" value="AraC_binding"/>
    <property type="match status" value="1"/>
</dbReference>
<dbReference type="PANTHER" id="PTHR43280">
    <property type="entry name" value="ARAC-FAMILY TRANSCRIPTIONAL REGULATOR"/>
    <property type="match status" value="1"/>
</dbReference>
<dbReference type="RefSeq" id="WP_069214609.1">
    <property type="nucleotide sequence ID" value="NZ_CP016378.1"/>
</dbReference>
<evidence type="ECO:0000313" key="6">
    <source>
        <dbReference type="Proteomes" id="UP000188947"/>
    </source>
</evidence>
<feature type="domain" description="HTH araC/xylS-type" evidence="4">
    <location>
        <begin position="192"/>
        <end position="290"/>
    </location>
</feature>
<dbReference type="PRINTS" id="PR00032">
    <property type="entry name" value="HTHARAC"/>
</dbReference>
<dbReference type="InterPro" id="IPR014710">
    <property type="entry name" value="RmlC-like_jellyroll"/>
</dbReference>
<sequence>MNPISVLHISLFQSANSTSGFYFNTMKGHLKTSHKYIEKPHRHDFYVTVLFTHGTGVHEIDFQSYDVEAGSLFFLSPGQIHSWQLSDDCDGYIFFFSQEYYDMHYVHQKLKSYPFFASVSFPRKLQLTSADIPYVTSLFTAIQQEYNVQDLMKHELILSLITQIYILSTRQYSKDQEQLISQTTFAYIKHYQEFELLLEEHFRKHKSIAYYADLLGITPKHLNRITQTVVQKKASDVITERVILEAKRMLIYLNEGLTDIAFRLGFEEYSYFTRVFRKNTGETPSQFILKHKL</sequence>
<dbReference type="Gene3D" id="2.60.120.10">
    <property type="entry name" value="Jelly Rolls"/>
    <property type="match status" value="1"/>
</dbReference>
<evidence type="ECO:0000256" key="3">
    <source>
        <dbReference type="ARBA" id="ARBA00023163"/>
    </source>
</evidence>
<dbReference type="Pfam" id="PF12833">
    <property type="entry name" value="HTH_18"/>
    <property type="match status" value="1"/>
</dbReference>
<name>A0A1V3U2K1_ELIME</name>
<organism evidence="5 6">
    <name type="scientific">Elizabethkingia meningoseptica</name>
    <name type="common">Chryseobacterium meningosepticum</name>
    <dbReference type="NCBI Taxonomy" id="238"/>
    <lineage>
        <taxon>Bacteria</taxon>
        <taxon>Pseudomonadati</taxon>
        <taxon>Bacteroidota</taxon>
        <taxon>Flavobacteriia</taxon>
        <taxon>Flavobacteriales</taxon>
        <taxon>Weeksellaceae</taxon>
        <taxon>Elizabethkingia</taxon>
    </lineage>
</organism>
<dbReference type="AlphaFoldDB" id="A0A1V3U2K1"/>
<proteinExistence type="predicted"/>
<dbReference type="InterPro" id="IPR037923">
    <property type="entry name" value="HTH-like"/>
</dbReference>
<accession>A0A1V3U2K1</accession>
<dbReference type="PANTHER" id="PTHR43280:SF32">
    <property type="entry name" value="TRANSCRIPTIONAL REGULATORY PROTEIN"/>
    <property type="match status" value="1"/>
</dbReference>
<dbReference type="InterPro" id="IPR009057">
    <property type="entry name" value="Homeodomain-like_sf"/>
</dbReference>
<dbReference type="GO" id="GO:0043565">
    <property type="term" value="F:sequence-specific DNA binding"/>
    <property type="evidence" value="ECO:0007669"/>
    <property type="project" value="InterPro"/>
</dbReference>
<comment type="caution">
    <text evidence="5">The sequence shown here is derived from an EMBL/GenBank/DDBJ whole genome shotgun (WGS) entry which is preliminary data.</text>
</comment>
<evidence type="ECO:0000256" key="1">
    <source>
        <dbReference type="ARBA" id="ARBA00023015"/>
    </source>
</evidence>
<keyword evidence="6" id="KW-1185">Reference proteome</keyword>
<dbReference type="SUPFAM" id="SSF51215">
    <property type="entry name" value="Regulatory protein AraC"/>
    <property type="match status" value="1"/>
</dbReference>
<dbReference type="InterPro" id="IPR018060">
    <property type="entry name" value="HTH_AraC"/>
</dbReference>
<dbReference type="GO" id="GO:0003700">
    <property type="term" value="F:DNA-binding transcription factor activity"/>
    <property type="evidence" value="ECO:0007669"/>
    <property type="project" value="InterPro"/>
</dbReference>
<reference evidence="5 6" key="1">
    <citation type="submission" date="2016-11" db="EMBL/GenBank/DDBJ databases">
        <title>Genome sequence and comparative genomic analysis of clinical strain Elizabethkingia meningoseptica 61421 PRCM.</title>
        <authorList>
            <person name="Wang M."/>
            <person name="Hu S."/>
            <person name="Cao L."/>
            <person name="Jiang T."/>
            <person name="Zhou Y."/>
            <person name="Ming D."/>
        </authorList>
    </citation>
    <scope>NUCLEOTIDE SEQUENCE [LARGE SCALE GENOMIC DNA]</scope>
    <source>
        <strain evidence="5 6">61421 PRCM</strain>
    </source>
</reference>